<evidence type="ECO:0000313" key="2">
    <source>
        <dbReference type="Proteomes" id="UP001732700"/>
    </source>
</evidence>
<reference evidence="1" key="1">
    <citation type="submission" date="2021-05" db="EMBL/GenBank/DDBJ databases">
        <authorList>
            <person name="Scholz U."/>
            <person name="Mascher M."/>
            <person name="Fiebig A."/>
        </authorList>
    </citation>
    <scope>NUCLEOTIDE SEQUENCE [LARGE SCALE GENOMIC DNA]</scope>
</reference>
<protein>
    <submittedName>
        <fullName evidence="1">Uncharacterized protein</fullName>
    </submittedName>
</protein>
<dbReference type="EnsemblPlants" id="AVESA.00010b.r2.2DG0388100.1">
    <property type="protein sequence ID" value="AVESA.00010b.r2.2DG0388100.1.CDS"/>
    <property type="gene ID" value="AVESA.00010b.r2.2DG0388100"/>
</dbReference>
<sequence>MRVLRDCQDCACAAAVLPSCPPTTQHRSIDLEDVGKLWEDWGIHGLILVSFGLQVFLLFAAGLRRCSTSRSLRSLLWLAYLSADTVAIFILGHLSIHASGPRHQLLFLWAPLVLLHLGGQHTITAFSMQDNELWRRHLLGLVTQVAVAGYVVSRSSWFDRRLLAAMVLMFLSGCLRYAERTCCLYNASPEKLKESSLAALKKYTEKFKQGYNEDTDYRLIIDEMLKADGRHLPLHSRDEISSSANTLISETPLSDLATTKASPTSIQHNLKELKSSAHSCRAYNYVSTRLVHIYELLYTKAPFLYHLCSIFSFMVFILFSTSATLVHFVVVAKKSQLYSQADVIVSYILLIGAITLEVASLFIFFPFSPDLHGIQNAVWSVGKYIHLACGTKQWSEMLGQYNMINSLTTQDDANLMSFVPQWIYCLNLEQGQENGTLPTTVAKKHLGPRRGASSN</sequence>
<reference evidence="1" key="2">
    <citation type="submission" date="2025-09" db="UniProtKB">
        <authorList>
            <consortium name="EnsemblPlants"/>
        </authorList>
    </citation>
    <scope>IDENTIFICATION</scope>
</reference>
<keyword evidence="2" id="KW-1185">Reference proteome</keyword>
<proteinExistence type="predicted"/>
<dbReference type="Proteomes" id="UP001732700">
    <property type="component" value="Chromosome 2D"/>
</dbReference>
<organism evidence="1 2">
    <name type="scientific">Avena sativa</name>
    <name type="common">Oat</name>
    <dbReference type="NCBI Taxonomy" id="4498"/>
    <lineage>
        <taxon>Eukaryota</taxon>
        <taxon>Viridiplantae</taxon>
        <taxon>Streptophyta</taxon>
        <taxon>Embryophyta</taxon>
        <taxon>Tracheophyta</taxon>
        <taxon>Spermatophyta</taxon>
        <taxon>Magnoliopsida</taxon>
        <taxon>Liliopsida</taxon>
        <taxon>Poales</taxon>
        <taxon>Poaceae</taxon>
        <taxon>BOP clade</taxon>
        <taxon>Pooideae</taxon>
        <taxon>Poodae</taxon>
        <taxon>Poeae</taxon>
        <taxon>Poeae Chloroplast Group 1 (Aveneae type)</taxon>
        <taxon>Aveninae</taxon>
        <taxon>Avena</taxon>
    </lineage>
</organism>
<accession>A0ACD5V843</accession>
<name>A0ACD5V843_AVESA</name>
<evidence type="ECO:0000313" key="1">
    <source>
        <dbReference type="EnsemblPlants" id="AVESA.00010b.r2.2DG0388100.1.CDS"/>
    </source>
</evidence>